<keyword evidence="2 3" id="KW-0808">Transferase</keyword>
<evidence type="ECO:0000256" key="1">
    <source>
        <dbReference type="ARBA" id="ARBA00005432"/>
    </source>
</evidence>
<dbReference type="SUPFAM" id="SSF64005">
    <property type="entry name" value="Undecaprenyl diphosphate synthase"/>
    <property type="match status" value="1"/>
</dbReference>
<dbReference type="HAMAP" id="MF_01139">
    <property type="entry name" value="ISPT"/>
    <property type="match status" value="1"/>
</dbReference>
<reference evidence="4 5" key="1">
    <citation type="submission" date="2024-04" db="EMBL/GenBank/DDBJ databases">
        <title>genome sequences of Mucor flavus KT1a and Helicostylum pulchrum KT1b strains isolation_sourced from the surface of a dry-aged beef.</title>
        <authorList>
            <person name="Toyotome T."/>
            <person name="Hosono M."/>
            <person name="Torimaru M."/>
            <person name="Fukuda K."/>
            <person name="Mikami N."/>
        </authorList>
    </citation>
    <scope>NUCLEOTIDE SEQUENCE [LARGE SCALE GENOMIC DNA]</scope>
    <source>
        <strain evidence="4 5">KT1b</strain>
    </source>
</reference>
<evidence type="ECO:0000313" key="4">
    <source>
        <dbReference type="EMBL" id="GAA5796583.1"/>
    </source>
</evidence>
<proteinExistence type="inferred from homology"/>
<sequence>MTIIDTFQNLLEQFTVSVLCKGKIPRHVGFILDGNRRYAKKLGASSTQFGHYEGFKQLEKVLDLCMQLGIEAVTVFAFSIENFNRSKEEVDYLMKLFCEAFEGFCDKNALVEKYQIGVRFLGNLDYLPADVREIANKVTERTKHQKKRIFNICCPYTSRDEMTTAIKQTIDQVKQGNISADDITDQTVKNHLFTAGCPPLDILVRTSGEIRLSDFLLWQANDQCQIQFVDCYWPEFSLWKLLPILFEYQIYSDHQKQEQLMSTTG</sequence>
<dbReference type="InterPro" id="IPR018520">
    <property type="entry name" value="UPP_synth-like_CS"/>
</dbReference>
<dbReference type="InterPro" id="IPR001441">
    <property type="entry name" value="UPP_synth-like"/>
</dbReference>
<keyword evidence="5" id="KW-1185">Reference proteome</keyword>
<dbReference type="Gene3D" id="3.40.1180.10">
    <property type="entry name" value="Decaprenyl diphosphate synthase-like"/>
    <property type="match status" value="1"/>
</dbReference>
<dbReference type="EMBL" id="BAABUJ010000006">
    <property type="protein sequence ID" value="GAA5796583.1"/>
    <property type="molecule type" value="Genomic_DNA"/>
</dbReference>
<organism evidence="4 5">
    <name type="scientific">Helicostylum pulchrum</name>
    <dbReference type="NCBI Taxonomy" id="562976"/>
    <lineage>
        <taxon>Eukaryota</taxon>
        <taxon>Fungi</taxon>
        <taxon>Fungi incertae sedis</taxon>
        <taxon>Mucoromycota</taxon>
        <taxon>Mucoromycotina</taxon>
        <taxon>Mucoromycetes</taxon>
        <taxon>Mucorales</taxon>
        <taxon>Mucorineae</taxon>
        <taxon>Mucoraceae</taxon>
        <taxon>Helicostylum</taxon>
    </lineage>
</organism>
<dbReference type="Pfam" id="PF01255">
    <property type="entry name" value="Prenyltransf"/>
    <property type="match status" value="1"/>
</dbReference>
<dbReference type="PANTHER" id="PTHR10291">
    <property type="entry name" value="DEHYDRODOLICHYL DIPHOSPHATE SYNTHASE FAMILY MEMBER"/>
    <property type="match status" value="1"/>
</dbReference>
<name>A0ABP9XQZ6_9FUNG</name>
<comment type="similarity">
    <text evidence="1 3">Belongs to the UPP synthase family.</text>
</comment>
<gene>
    <name evidence="4" type="ORF">HPULCUR_001956</name>
</gene>
<dbReference type="Proteomes" id="UP001476247">
    <property type="component" value="Unassembled WGS sequence"/>
</dbReference>
<dbReference type="EC" id="2.5.1.-" evidence="3"/>
<dbReference type="PANTHER" id="PTHR10291:SF43">
    <property type="entry name" value="DEHYDRODOLICHYL DIPHOSPHATE SYNTHASE COMPLEX SUBUNIT DHDDS"/>
    <property type="match status" value="1"/>
</dbReference>
<dbReference type="NCBIfam" id="TIGR00055">
    <property type="entry name" value="uppS"/>
    <property type="match status" value="1"/>
</dbReference>
<dbReference type="PROSITE" id="PS01066">
    <property type="entry name" value="UPP_SYNTHASE"/>
    <property type="match status" value="1"/>
</dbReference>
<protein>
    <recommendedName>
        <fullName evidence="3">Alkyl transferase</fullName>
        <ecNumber evidence="3">2.5.1.-</ecNumber>
    </recommendedName>
</protein>
<comment type="caution">
    <text evidence="4">The sequence shown here is derived from an EMBL/GenBank/DDBJ whole genome shotgun (WGS) entry which is preliminary data.</text>
</comment>
<evidence type="ECO:0000313" key="5">
    <source>
        <dbReference type="Proteomes" id="UP001476247"/>
    </source>
</evidence>
<dbReference type="CDD" id="cd00475">
    <property type="entry name" value="Cis_IPPS"/>
    <property type="match status" value="1"/>
</dbReference>
<dbReference type="InterPro" id="IPR036424">
    <property type="entry name" value="UPP_synth-like_sf"/>
</dbReference>
<evidence type="ECO:0000256" key="3">
    <source>
        <dbReference type="RuleBase" id="RU363018"/>
    </source>
</evidence>
<evidence type="ECO:0000256" key="2">
    <source>
        <dbReference type="ARBA" id="ARBA00022679"/>
    </source>
</evidence>
<accession>A0ABP9XQZ6</accession>